<feature type="transmembrane region" description="Helical" evidence="1">
    <location>
        <begin position="184"/>
        <end position="203"/>
    </location>
</feature>
<reference evidence="2 3" key="1">
    <citation type="submission" date="2018-01" db="EMBL/GenBank/DDBJ databases">
        <title>Whole genome sequencing of Histamine producing bacteria.</title>
        <authorList>
            <person name="Butler K."/>
        </authorList>
    </citation>
    <scope>NUCLEOTIDE SEQUENCE [LARGE SCALE GENOMIC DNA]</scope>
    <source>
        <strain evidence="2 3">A1-4</strain>
    </source>
</reference>
<accession>A0AAX0YXY4</accession>
<keyword evidence="1" id="KW-1133">Transmembrane helix</keyword>
<dbReference type="Proteomes" id="UP000240728">
    <property type="component" value="Unassembled WGS sequence"/>
</dbReference>
<dbReference type="AlphaFoldDB" id="A0AAX0YXY4"/>
<sequence length="230" mass="25991">MTDANLTTLSIPSFSFPDIQVSENRVERFGHQLFELTASIATTDNADIVICESLIGSDFAQFYIVKSKRVCVSHLERYPVLYTLKPASFKALVVESELRWLNHPLTKLNDLKPSQISKSWQNQFMFKAEDQESGVLGLRTPQIRALHAISAEFSRSSNIEPSTVVLPTGTGKRETMLATSLKRLVAWLSLVLFLRVFYIQLLLRLKGHKTVEDAQKLFEKTNVMISISSI</sequence>
<keyword evidence="1" id="KW-0812">Transmembrane</keyword>
<keyword evidence="3" id="KW-1185">Reference proteome</keyword>
<evidence type="ECO:0000313" key="3">
    <source>
        <dbReference type="Proteomes" id="UP000240728"/>
    </source>
</evidence>
<evidence type="ECO:0000256" key="1">
    <source>
        <dbReference type="SAM" id="Phobius"/>
    </source>
</evidence>
<proteinExistence type="predicted"/>
<keyword evidence="1" id="KW-0472">Membrane</keyword>
<dbReference type="EMBL" id="PYOZ01000003">
    <property type="protein sequence ID" value="PSX45885.1"/>
    <property type="molecule type" value="Genomic_DNA"/>
</dbReference>
<evidence type="ECO:0000313" key="2">
    <source>
        <dbReference type="EMBL" id="PSX45885.1"/>
    </source>
</evidence>
<dbReference type="RefSeq" id="WP_045041073.1">
    <property type="nucleotide sequence ID" value="NZ_JZTB01000027.1"/>
</dbReference>
<name>A0AAX0YXY4_9GAMM</name>
<protein>
    <submittedName>
        <fullName evidence="2">Uncharacterized protein</fullName>
    </submittedName>
</protein>
<organism evidence="2 3">
    <name type="scientific">Photobacterium kishitanii</name>
    <dbReference type="NCBI Taxonomy" id="318456"/>
    <lineage>
        <taxon>Bacteria</taxon>
        <taxon>Pseudomonadati</taxon>
        <taxon>Pseudomonadota</taxon>
        <taxon>Gammaproteobacteria</taxon>
        <taxon>Vibrionales</taxon>
        <taxon>Vibrionaceae</taxon>
        <taxon>Photobacterium</taxon>
    </lineage>
</organism>
<gene>
    <name evidence="2" type="ORF">C0W53_07665</name>
</gene>
<comment type="caution">
    <text evidence="2">The sequence shown here is derived from an EMBL/GenBank/DDBJ whole genome shotgun (WGS) entry which is preliminary data.</text>
</comment>